<evidence type="ECO:0000259" key="9">
    <source>
        <dbReference type="PROSITE" id="PS50263"/>
    </source>
</evidence>
<dbReference type="SUPFAM" id="SSF52402">
    <property type="entry name" value="Adenine nucleotide alpha hydrolases-like"/>
    <property type="match status" value="1"/>
</dbReference>
<reference evidence="10 11" key="1">
    <citation type="submission" date="2013-08" db="EMBL/GenBank/DDBJ databases">
        <title>The genome sequence of Skermanella stibiiresistens.</title>
        <authorList>
            <person name="Zhu W."/>
            <person name="Wang G."/>
        </authorList>
    </citation>
    <scope>NUCLEOTIDE SEQUENCE [LARGE SCALE GENOMIC DNA]</scope>
    <source>
        <strain evidence="10 11">SB22</strain>
    </source>
</reference>
<dbReference type="GO" id="GO:0003952">
    <property type="term" value="F:NAD+ synthase (glutamine-hydrolyzing) activity"/>
    <property type="evidence" value="ECO:0007669"/>
    <property type="project" value="UniProtKB-UniRule"/>
</dbReference>
<dbReference type="PANTHER" id="PTHR23090:SF9">
    <property type="entry name" value="GLUTAMINE-DEPENDENT NAD(+) SYNTHETASE"/>
    <property type="match status" value="1"/>
</dbReference>
<comment type="catalytic activity">
    <reaction evidence="7">
        <text>deamido-NAD(+) + L-glutamine + ATP + H2O = L-glutamate + AMP + diphosphate + NAD(+) + H(+)</text>
        <dbReference type="Rhea" id="RHEA:24384"/>
        <dbReference type="ChEBI" id="CHEBI:15377"/>
        <dbReference type="ChEBI" id="CHEBI:15378"/>
        <dbReference type="ChEBI" id="CHEBI:29985"/>
        <dbReference type="ChEBI" id="CHEBI:30616"/>
        <dbReference type="ChEBI" id="CHEBI:33019"/>
        <dbReference type="ChEBI" id="CHEBI:57540"/>
        <dbReference type="ChEBI" id="CHEBI:58359"/>
        <dbReference type="ChEBI" id="CHEBI:58437"/>
        <dbReference type="ChEBI" id="CHEBI:456215"/>
        <dbReference type="EC" id="6.3.5.1"/>
    </reaction>
</comment>
<accession>W9HB94</accession>
<organism evidence="10 11">
    <name type="scientific">Skermanella stibiiresistens SB22</name>
    <dbReference type="NCBI Taxonomy" id="1385369"/>
    <lineage>
        <taxon>Bacteria</taxon>
        <taxon>Pseudomonadati</taxon>
        <taxon>Pseudomonadota</taxon>
        <taxon>Alphaproteobacteria</taxon>
        <taxon>Rhodospirillales</taxon>
        <taxon>Azospirillaceae</taxon>
        <taxon>Skermanella</taxon>
    </lineage>
</organism>
<keyword evidence="4 7" id="KW-0547">Nucleotide-binding</keyword>
<keyword evidence="5 7" id="KW-0067">ATP-binding</keyword>
<evidence type="ECO:0000256" key="8">
    <source>
        <dbReference type="RuleBase" id="RU003811"/>
    </source>
</evidence>
<evidence type="ECO:0000256" key="2">
    <source>
        <dbReference type="ARBA" id="ARBA00007145"/>
    </source>
</evidence>
<evidence type="ECO:0000256" key="6">
    <source>
        <dbReference type="ARBA" id="ARBA00023027"/>
    </source>
</evidence>
<dbReference type="PROSITE" id="PS50263">
    <property type="entry name" value="CN_HYDROLASE"/>
    <property type="match status" value="1"/>
</dbReference>
<dbReference type="AlphaFoldDB" id="W9HB94"/>
<dbReference type="Proteomes" id="UP000019486">
    <property type="component" value="Unassembled WGS sequence"/>
</dbReference>
<dbReference type="GO" id="GO:0009435">
    <property type="term" value="P:NAD+ biosynthetic process"/>
    <property type="evidence" value="ECO:0007669"/>
    <property type="project" value="UniProtKB-UniRule"/>
</dbReference>
<dbReference type="SUPFAM" id="SSF56317">
    <property type="entry name" value="Carbon-nitrogen hydrolase"/>
    <property type="match status" value="1"/>
</dbReference>
<dbReference type="GO" id="GO:0005737">
    <property type="term" value="C:cytoplasm"/>
    <property type="evidence" value="ECO:0007669"/>
    <property type="project" value="InterPro"/>
</dbReference>
<comment type="similarity">
    <text evidence="2 7">In the C-terminal section; belongs to the NAD synthetase family.</text>
</comment>
<dbReference type="NCBIfam" id="NF010588">
    <property type="entry name" value="PRK13981.1"/>
    <property type="match status" value="1"/>
</dbReference>
<dbReference type="STRING" id="1385369.N825_18775"/>
<proteinExistence type="inferred from homology"/>
<dbReference type="EMBL" id="AVFL01000002">
    <property type="protein sequence ID" value="EWY41987.1"/>
    <property type="molecule type" value="Genomic_DNA"/>
</dbReference>
<dbReference type="Pfam" id="PF02540">
    <property type="entry name" value="NAD_synthase"/>
    <property type="match status" value="1"/>
</dbReference>
<dbReference type="UniPathway" id="UPA00253">
    <property type="reaction ID" value="UER00334"/>
</dbReference>
<gene>
    <name evidence="10" type="ORF">N825_18775</name>
</gene>
<dbReference type="InterPro" id="IPR003010">
    <property type="entry name" value="C-N_Hydrolase"/>
</dbReference>
<evidence type="ECO:0000256" key="5">
    <source>
        <dbReference type="ARBA" id="ARBA00022840"/>
    </source>
</evidence>
<dbReference type="InterPro" id="IPR014445">
    <property type="entry name" value="Gln-dep_NAD_synthase"/>
</dbReference>
<keyword evidence="3 7" id="KW-0436">Ligase</keyword>
<name>W9HB94_9PROT</name>
<evidence type="ECO:0000256" key="3">
    <source>
        <dbReference type="ARBA" id="ARBA00022598"/>
    </source>
</evidence>
<evidence type="ECO:0000313" key="11">
    <source>
        <dbReference type="Proteomes" id="UP000019486"/>
    </source>
</evidence>
<dbReference type="InterPro" id="IPR036526">
    <property type="entry name" value="C-N_Hydrolase_sf"/>
</dbReference>
<dbReference type="CDD" id="cd07570">
    <property type="entry name" value="GAT_Gln-NAD-synth"/>
    <property type="match status" value="1"/>
</dbReference>
<dbReference type="PANTHER" id="PTHR23090">
    <property type="entry name" value="NH 3 /GLUTAMINE-DEPENDENT NAD + SYNTHETASE"/>
    <property type="match status" value="1"/>
</dbReference>
<dbReference type="Gene3D" id="3.60.110.10">
    <property type="entry name" value="Carbon-nitrogen hydrolase"/>
    <property type="match status" value="1"/>
</dbReference>
<comment type="caution">
    <text evidence="10">The sequence shown here is derived from an EMBL/GenBank/DDBJ whole genome shotgun (WGS) entry which is preliminary data.</text>
</comment>
<evidence type="ECO:0000256" key="1">
    <source>
        <dbReference type="ARBA" id="ARBA00005188"/>
    </source>
</evidence>
<evidence type="ECO:0000313" key="10">
    <source>
        <dbReference type="EMBL" id="EWY41987.1"/>
    </source>
</evidence>
<dbReference type="Pfam" id="PF00795">
    <property type="entry name" value="CN_hydrolase"/>
    <property type="match status" value="1"/>
</dbReference>
<dbReference type="InterPro" id="IPR014729">
    <property type="entry name" value="Rossmann-like_a/b/a_fold"/>
</dbReference>
<feature type="domain" description="CN hydrolase" evidence="9">
    <location>
        <begin position="5"/>
        <end position="246"/>
    </location>
</feature>
<dbReference type="EC" id="6.3.5.1" evidence="7"/>
<dbReference type="OrthoDB" id="9760188at2"/>
<dbReference type="PATRIC" id="fig|1385369.3.peg.683"/>
<keyword evidence="11" id="KW-1185">Reference proteome</keyword>
<dbReference type="CDD" id="cd00553">
    <property type="entry name" value="NAD_synthase"/>
    <property type="match status" value="1"/>
</dbReference>
<dbReference type="NCBIfam" id="TIGR00552">
    <property type="entry name" value="nadE"/>
    <property type="match status" value="1"/>
</dbReference>
<sequence>MTDHLAIALAQLNPTVGAIERNLDLIRGARAEAYARGADLVVCPAMSVTGQPVGQLASKPFFLDAVASLVRDFAEETADGGPGVLVGAPWRIEGRVHNAVLLLDGGRIVTARAKHVLLDGFPFDERHLFAAGPVPGPVNFRGVRLGVLIAEDMSTPDVAEALGECGAEILVVAGGDAVDVDSEDRRINLAVARVGETGLPLLSVNQIGGHDQLVYDGASFVLGADNRLRLQAPAFRDSLLVSRWQAGADEVWVCAEGELAAPPVGLAAMYHALMLGLGDHVRKSGAAGVLVGLTDGVDSALTAALAVDALGSDRVHCVLLPSPGTSRQALEDAREIAELLGCKIDEIPIEPALRATNAMLAPAFAGRDPDRAEDDLRSTLRGAILLALSAKFGALTLSAANRTDMAVGRATLHGDLWGGFAVLKDVYRTTVVALANWRNRHLPEGAHGPAGRVVPERVVTDMSDVEPRPGTTGARILPPADVLDDILRCLIDKDVGLEEIVARDHDPAVVEQVWRTVAEAEGQRRQLPPGVRITSRSFGASVRLPVVNGFATLP</sequence>
<comment type="pathway">
    <text evidence="1 7">Cofactor biosynthesis; NAD(+) biosynthesis; NAD(+) from deamido-NAD(+) (L-Gln route): step 1/1.</text>
</comment>
<evidence type="ECO:0000256" key="7">
    <source>
        <dbReference type="PIRNR" id="PIRNR006630"/>
    </source>
</evidence>
<dbReference type="InterPro" id="IPR003694">
    <property type="entry name" value="NAD_synthase"/>
</dbReference>
<dbReference type="PIRSF" id="PIRSF006630">
    <property type="entry name" value="NADS_GAT"/>
    <property type="match status" value="1"/>
</dbReference>
<dbReference type="Gene3D" id="3.40.50.620">
    <property type="entry name" value="HUPs"/>
    <property type="match status" value="1"/>
</dbReference>
<dbReference type="InterPro" id="IPR022310">
    <property type="entry name" value="NAD/GMP_synthase"/>
</dbReference>
<dbReference type="GO" id="GO:0004359">
    <property type="term" value="F:glutaminase activity"/>
    <property type="evidence" value="ECO:0007669"/>
    <property type="project" value="InterPro"/>
</dbReference>
<evidence type="ECO:0000256" key="4">
    <source>
        <dbReference type="ARBA" id="ARBA00022741"/>
    </source>
</evidence>
<protein>
    <recommendedName>
        <fullName evidence="7">Glutamine-dependent NAD(+) synthetase</fullName>
        <ecNumber evidence="7">6.3.5.1</ecNumber>
    </recommendedName>
    <alternativeName>
        <fullName evidence="7">NAD(+) synthase [glutamine-hydrolyzing]</fullName>
    </alternativeName>
</protein>
<comment type="similarity">
    <text evidence="8">Belongs to the NAD synthetase family.</text>
</comment>
<dbReference type="GO" id="GO:0005524">
    <property type="term" value="F:ATP binding"/>
    <property type="evidence" value="ECO:0007669"/>
    <property type="project" value="UniProtKB-UniRule"/>
</dbReference>
<keyword evidence="6 7" id="KW-0520">NAD</keyword>